<gene>
    <name evidence="2" type="ORF">Dsin_005475</name>
</gene>
<dbReference type="InterPro" id="IPR025558">
    <property type="entry name" value="DUF4283"/>
</dbReference>
<keyword evidence="3" id="KW-1185">Reference proteome</keyword>
<comment type="caution">
    <text evidence="2">The sequence shown here is derived from an EMBL/GenBank/DDBJ whole genome shotgun (WGS) entry which is preliminary data.</text>
</comment>
<dbReference type="PANTHER" id="PTHR31286">
    <property type="entry name" value="GLYCINE-RICH CELL WALL STRUCTURAL PROTEIN 1.8-LIKE"/>
    <property type="match status" value="1"/>
</dbReference>
<evidence type="ECO:0000313" key="3">
    <source>
        <dbReference type="Proteomes" id="UP001281410"/>
    </source>
</evidence>
<dbReference type="Proteomes" id="UP001281410">
    <property type="component" value="Unassembled WGS sequence"/>
</dbReference>
<sequence>MSMSSPSSWSGFGANKEKLRIEQDDITVFDSPNGPVMKLSPKLKKQLHKLWANALILKNMGRSHSLNFMITKLTQKWNLLGQWQLTDLGEGCFVARFQMKADLDYVLTSGPWVIANQYLVVQMWKPNFVPGEDSIQSMPIWVRLSKLPMEWMVSDLLWNIGGMLGRMCKVDPITETQARGRFARICVEVDITKPLLGTLNIDDRSIRVEYESLGLICFKCGRYMHSKESCKKAWKCQFKKNWVLIVMPMLLNRQRILPMVRGSCFIWQTRQQEFQRKDWEEWEWYWLYCC</sequence>
<reference evidence="2" key="1">
    <citation type="journal article" date="2023" name="Plant J.">
        <title>Genome sequences and population genomics provide insights into the demographic history, inbreeding, and mutation load of two 'living fossil' tree species of Dipteronia.</title>
        <authorList>
            <person name="Feng Y."/>
            <person name="Comes H.P."/>
            <person name="Chen J."/>
            <person name="Zhu S."/>
            <person name="Lu R."/>
            <person name="Zhang X."/>
            <person name="Li P."/>
            <person name="Qiu J."/>
            <person name="Olsen K.M."/>
            <person name="Qiu Y."/>
        </authorList>
    </citation>
    <scope>NUCLEOTIDE SEQUENCE</scope>
    <source>
        <strain evidence="2">NBL</strain>
    </source>
</reference>
<accession>A0AAE0AWM3</accession>
<protein>
    <recommendedName>
        <fullName evidence="1">DUF4283 domain-containing protein</fullName>
    </recommendedName>
</protein>
<organism evidence="2 3">
    <name type="scientific">Dipteronia sinensis</name>
    <dbReference type="NCBI Taxonomy" id="43782"/>
    <lineage>
        <taxon>Eukaryota</taxon>
        <taxon>Viridiplantae</taxon>
        <taxon>Streptophyta</taxon>
        <taxon>Embryophyta</taxon>
        <taxon>Tracheophyta</taxon>
        <taxon>Spermatophyta</taxon>
        <taxon>Magnoliopsida</taxon>
        <taxon>eudicotyledons</taxon>
        <taxon>Gunneridae</taxon>
        <taxon>Pentapetalae</taxon>
        <taxon>rosids</taxon>
        <taxon>malvids</taxon>
        <taxon>Sapindales</taxon>
        <taxon>Sapindaceae</taxon>
        <taxon>Hippocastanoideae</taxon>
        <taxon>Acereae</taxon>
        <taxon>Dipteronia</taxon>
    </lineage>
</organism>
<evidence type="ECO:0000313" key="2">
    <source>
        <dbReference type="EMBL" id="KAK3225613.1"/>
    </source>
</evidence>
<evidence type="ECO:0000259" key="1">
    <source>
        <dbReference type="Pfam" id="PF14111"/>
    </source>
</evidence>
<feature type="domain" description="DUF4283" evidence="1">
    <location>
        <begin position="49"/>
        <end position="131"/>
    </location>
</feature>
<dbReference type="InterPro" id="IPR040256">
    <property type="entry name" value="At4g02000-like"/>
</dbReference>
<dbReference type="Pfam" id="PF14111">
    <property type="entry name" value="DUF4283"/>
    <property type="match status" value="1"/>
</dbReference>
<name>A0AAE0AWM3_9ROSI</name>
<dbReference type="EMBL" id="JANJYJ010000002">
    <property type="protein sequence ID" value="KAK3225613.1"/>
    <property type="molecule type" value="Genomic_DNA"/>
</dbReference>
<dbReference type="AlphaFoldDB" id="A0AAE0AWM3"/>
<proteinExistence type="predicted"/>
<dbReference type="PANTHER" id="PTHR31286:SF99">
    <property type="entry name" value="DUF4283 DOMAIN-CONTAINING PROTEIN"/>
    <property type="match status" value="1"/>
</dbReference>